<reference evidence="1" key="1">
    <citation type="journal article" date="2019" name="Nat. Med.">
        <title>A library of human gut bacterial isolates paired with longitudinal multiomics data enables mechanistic microbiome research.</title>
        <authorList>
            <person name="Poyet M."/>
            <person name="Groussin M."/>
            <person name="Gibbons S.M."/>
            <person name="Avila-Pacheco J."/>
            <person name="Jiang X."/>
            <person name="Kearney S.M."/>
            <person name="Perrotta A.R."/>
            <person name="Berdy B."/>
            <person name="Zhao S."/>
            <person name="Lieberman T.D."/>
            <person name="Swanson P.K."/>
            <person name="Smith M."/>
            <person name="Roesemann S."/>
            <person name="Alexander J.E."/>
            <person name="Rich S.A."/>
            <person name="Livny J."/>
            <person name="Vlamakis H."/>
            <person name="Clish C."/>
            <person name="Bullock K."/>
            <person name="Deik A."/>
            <person name="Scott J."/>
            <person name="Pierce K.A."/>
            <person name="Xavier R.J."/>
            <person name="Alm E.J."/>
        </authorList>
    </citation>
    <scope>NUCLEOTIDE SEQUENCE</scope>
    <source>
        <strain evidence="1">BIOML-A179</strain>
    </source>
</reference>
<dbReference type="InterPro" id="IPR014205">
    <property type="entry name" value="Spore_YtaF"/>
</dbReference>
<organism evidence="1">
    <name type="scientific">Turicibacter sanguinis</name>
    <dbReference type="NCBI Taxonomy" id="154288"/>
    <lineage>
        <taxon>Bacteria</taxon>
        <taxon>Bacillati</taxon>
        <taxon>Bacillota</taxon>
        <taxon>Erysipelotrichia</taxon>
        <taxon>Erysipelotrichales</taxon>
        <taxon>Turicibacteraceae</taxon>
        <taxon>Turicibacter</taxon>
    </lineage>
</organism>
<evidence type="ECO:0000313" key="1">
    <source>
        <dbReference type="EMBL" id="MTL94707.1"/>
    </source>
</evidence>
<dbReference type="Pfam" id="PF02659">
    <property type="entry name" value="Mntp"/>
    <property type="match status" value="1"/>
</dbReference>
<dbReference type="InterPro" id="IPR003810">
    <property type="entry name" value="Mntp/YtaF"/>
</dbReference>
<dbReference type="EMBL" id="WMQV01000021">
    <property type="protein sequence ID" value="MTL94707.1"/>
    <property type="molecule type" value="Genomic_DNA"/>
</dbReference>
<gene>
    <name evidence="1" type="primary">ytaF</name>
    <name evidence="1" type="ORF">GMA64_09230</name>
</gene>
<comment type="caution">
    <text evidence="1">The sequence shown here is derived from an EMBL/GenBank/DDBJ whole genome shotgun (WGS) entry which is preliminary data.</text>
</comment>
<dbReference type="PANTHER" id="PTHR35529">
    <property type="entry name" value="MANGANESE EFFLUX PUMP MNTP-RELATED"/>
    <property type="match status" value="1"/>
</dbReference>
<accession>A0A6G2CP60</accession>
<proteinExistence type="predicted"/>
<protein>
    <submittedName>
        <fullName evidence="1">Sporulation membrane protein YtaF</fullName>
    </submittedName>
</protein>
<name>A0A6G2CP60_9FIRM</name>
<dbReference type="NCBIfam" id="TIGR02840">
    <property type="entry name" value="spore_YtaF"/>
    <property type="match status" value="1"/>
</dbReference>
<dbReference type="AlphaFoldDB" id="A0A6G2CP60"/>
<sequence length="200" mass="22112">MYFLSILLFSAAVTCDGLIIGLSYGARKVKINFMCNLIVGIISCLGTMIGMYTGQLFDIFLVESVATYLGSVLLFLFGLYMFYQALYKQLNARKQKEALMTNVADLAETFDKDHSKTIEVKEALMLGLFLCINNIGLGVGASLTGLNILLTSITCLVLSVVFIGVGCHLTYNFLSEKTVQYAEYVASIMIMILAIYELFF</sequence>
<dbReference type="PANTHER" id="PTHR35529:SF2">
    <property type="entry name" value="SPORULATION PROTEIN YTAF-RELATED"/>
    <property type="match status" value="1"/>
</dbReference>
<dbReference type="RefSeq" id="WP_129821684.1">
    <property type="nucleotide sequence ID" value="NZ_JAQMIS010000017.1"/>
</dbReference>